<dbReference type="Proteomes" id="UP000199675">
    <property type="component" value="Unassembled WGS sequence"/>
</dbReference>
<dbReference type="RefSeq" id="WP_091812095.1">
    <property type="nucleotide sequence ID" value="NZ_FNNE01000003.1"/>
</dbReference>
<evidence type="ECO:0000313" key="2">
    <source>
        <dbReference type="Proteomes" id="UP000199675"/>
    </source>
</evidence>
<dbReference type="OrthoDB" id="6367739at2"/>
<dbReference type="EMBL" id="FNNE01000003">
    <property type="protein sequence ID" value="SDW61370.1"/>
    <property type="molecule type" value="Genomic_DNA"/>
</dbReference>
<organism evidence="1 2">
    <name type="scientific">Marinobacter mobilis</name>
    <dbReference type="NCBI Taxonomy" id="488533"/>
    <lineage>
        <taxon>Bacteria</taxon>
        <taxon>Pseudomonadati</taxon>
        <taxon>Pseudomonadota</taxon>
        <taxon>Gammaproteobacteria</taxon>
        <taxon>Pseudomonadales</taxon>
        <taxon>Marinobacteraceae</taxon>
        <taxon>Marinobacter</taxon>
    </lineage>
</organism>
<protein>
    <submittedName>
        <fullName evidence="1">Uncharacterized protein</fullName>
    </submittedName>
</protein>
<sequence length="116" mass="12712">MRPANLKRQGGWLFVLGVLVASYGVAASADATGPVPGVESLTALTVEGLSSEPGDDDPRILYILPWQPPSIPRRLHSHVDNERPDLVAPIDPLVLERHRNFRKTLNPDLDSPFTLN</sequence>
<proteinExistence type="predicted"/>
<name>A0A1H2UZ93_9GAMM</name>
<reference evidence="1 2" key="1">
    <citation type="submission" date="2016-10" db="EMBL/GenBank/DDBJ databases">
        <authorList>
            <person name="de Groot N.N."/>
        </authorList>
    </citation>
    <scope>NUCLEOTIDE SEQUENCE [LARGE SCALE GENOMIC DNA]</scope>
    <source>
        <strain evidence="1 2">CGMCC 1.7059</strain>
    </source>
</reference>
<dbReference type="AlphaFoldDB" id="A0A1H2UZ93"/>
<keyword evidence="2" id="KW-1185">Reference proteome</keyword>
<gene>
    <name evidence="1" type="ORF">SAMN04487960_103276</name>
</gene>
<accession>A0A1H2UZ93</accession>
<evidence type="ECO:0000313" key="1">
    <source>
        <dbReference type="EMBL" id="SDW61370.1"/>
    </source>
</evidence>
<dbReference type="STRING" id="488533.SAMN04487960_103276"/>